<evidence type="ECO:0000313" key="2">
    <source>
        <dbReference type="EMBL" id="GCD98258.1"/>
    </source>
</evidence>
<dbReference type="SUPFAM" id="SSF52255">
    <property type="entry name" value="N5-CAIR mutase (phosphoribosylaminoimidazole carboxylase, PurE)"/>
    <property type="match status" value="1"/>
</dbReference>
<dbReference type="InterPro" id="IPR039476">
    <property type="entry name" value="P2CMN_synthase_LarB"/>
</dbReference>
<evidence type="ECO:0000313" key="3">
    <source>
        <dbReference type="Proteomes" id="UP000286931"/>
    </source>
</evidence>
<dbReference type="Pfam" id="PF00731">
    <property type="entry name" value="AIRC"/>
    <property type="match status" value="1"/>
</dbReference>
<dbReference type="Gene3D" id="3.40.50.1970">
    <property type="match status" value="1"/>
</dbReference>
<protein>
    <submittedName>
        <fullName evidence="2">1-(5-phosphoribosyl)-5-amino-4-imidazole-carboxylate carboxylase</fullName>
    </submittedName>
</protein>
<dbReference type="GO" id="GO:0016787">
    <property type="term" value="F:hydrolase activity"/>
    <property type="evidence" value="ECO:0007669"/>
    <property type="project" value="InterPro"/>
</dbReference>
<dbReference type="NCBIfam" id="NF033503">
    <property type="entry name" value="LarB"/>
    <property type="match status" value="1"/>
</dbReference>
<dbReference type="InterPro" id="IPR000031">
    <property type="entry name" value="PurE_dom"/>
</dbReference>
<evidence type="ECO:0000259" key="1">
    <source>
        <dbReference type="SMART" id="SM01001"/>
    </source>
</evidence>
<accession>A0A401YUE6</accession>
<dbReference type="AlphaFoldDB" id="A0A401YUE6"/>
<gene>
    <name evidence="2" type="ORF">EHYA_05962</name>
</gene>
<proteinExistence type="predicted"/>
<organism evidence="2 3">
    <name type="scientific">Embleya hyalina</name>
    <dbReference type="NCBI Taxonomy" id="516124"/>
    <lineage>
        <taxon>Bacteria</taxon>
        <taxon>Bacillati</taxon>
        <taxon>Actinomycetota</taxon>
        <taxon>Actinomycetes</taxon>
        <taxon>Kitasatosporales</taxon>
        <taxon>Streptomycetaceae</taxon>
        <taxon>Embleya</taxon>
    </lineage>
</organism>
<comment type="caution">
    <text evidence="2">The sequence shown here is derived from an EMBL/GenBank/DDBJ whole genome shotgun (WGS) entry which is preliminary data.</text>
</comment>
<dbReference type="PANTHER" id="PTHR43064:SF1">
    <property type="entry name" value="SLL1489 PROTEIN"/>
    <property type="match status" value="1"/>
</dbReference>
<keyword evidence="3" id="KW-1185">Reference proteome</keyword>
<reference evidence="2 3" key="1">
    <citation type="submission" date="2018-12" db="EMBL/GenBank/DDBJ databases">
        <title>Draft genome sequence of Embleya hyalina NBRC 13850T.</title>
        <authorList>
            <person name="Komaki H."/>
            <person name="Hosoyama A."/>
            <person name="Kimura A."/>
            <person name="Ichikawa N."/>
            <person name="Tamura T."/>
        </authorList>
    </citation>
    <scope>NUCLEOTIDE SEQUENCE [LARGE SCALE GENOMIC DNA]</scope>
    <source>
        <strain evidence="2 3">NBRC 13850</strain>
    </source>
</reference>
<sequence>MRPQRVGVAGPFGPGATIGAVNRAEVRELLDRVAAGEAGVDEALDDLVRAPTAGFADLGFARVDTHRELRTGDPEVVFAAGKTPEQTVALFHRLRATSRRPAFATRASAAVVDAVHAAFPGEAYTDDSGTCVAVGEPPATRGLVRVVSAGTSDVAVAGEAAFTARLFGAEVERIEDVGVAGLHRLLAVHAELDAADCLVVVAGMEGALPSVVAGLVSVPVLAVPTSVGYGASFGGLAALLAMLNSCAPGVAVCNIDNGFGAGVFAARVARAAGPKRSGATP</sequence>
<dbReference type="Proteomes" id="UP000286931">
    <property type="component" value="Unassembled WGS sequence"/>
</dbReference>
<dbReference type="GO" id="GO:0006189">
    <property type="term" value="P:'de novo' IMP biosynthetic process"/>
    <property type="evidence" value="ECO:0007669"/>
    <property type="project" value="InterPro"/>
</dbReference>
<dbReference type="PANTHER" id="PTHR43064">
    <property type="entry name" value="PHOSPHORIBOSYLAMINOIMIDAZOLE CARBOXYLASE-RELATED"/>
    <property type="match status" value="1"/>
</dbReference>
<dbReference type="SMART" id="SM01001">
    <property type="entry name" value="AIRC"/>
    <property type="match status" value="1"/>
</dbReference>
<name>A0A401YUE6_9ACTN</name>
<dbReference type="EMBL" id="BIFH01000027">
    <property type="protein sequence ID" value="GCD98258.1"/>
    <property type="molecule type" value="Genomic_DNA"/>
</dbReference>
<feature type="domain" description="PurE" evidence="1">
    <location>
        <begin position="142"/>
        <end position="274"/>
    </location>
</feature>